<proteinExistence type="predicted"/>
<dbReference type="Gene3D" id="3.40.50.12370">
    <property type="match status" value="1"/>
</dbReference>
<dbReference type="EMBL" id="LDXT01000087">
    <property type="protein sequence ID" value="KRT54873.1"/>
    <property type="molecule type" value="Genomic_DNA"/>
</dbReference>
<dbReference type="STRING" id="54398.Ga0074115_11088"/>
<evidence type="ECO:0000313" key="4">
    <source>
        <dbReference type="Proteomes" id="UP000051634"/>
    </source>
</evidence>
<sequence>MKRLNTELKRILSALALQHAGDYLPMREKLSALGGSDASPRQAERPVVVTSSAQPKRVALISDGRGAGAPLDYAIDTCMQQGAQIDLLLHGEIEQSRINELEEQLRQAGVICRTLPLGSDVTTGILEYICNHPSLLFLVGIPDDTSVRVLAEEVIPHHGGQIPVPLVLIEDRRPEVSYQRSAA</sequence>
<protein>
    <submittedName>
        <fullName evidence="2">Uncharacterized protein</fullName>
    </submittedName>
</protein>
<dbReference type="EMBL" id="LMXI01000519">
    <property type="protein sequence ID" value="KRT57580.1"/>
    <property type="molecule type" value="Genomic_DNA"/>
</dbReference>
<dbReference type="Proteomes" id="UP000051634">
    <property type="component" value="Unassembled WGS sequence"/>
</dbReference>
<evidence type="ECO:0000313" key="3">
    <source>
        <dbReference type="Proteomes" id="UP000051276"/>
    </source>
</evidence>
<dbReference type="AlphaFoldDB" id="A0A0T5Z3W2"/>
<accession>A0A0T5Z3W2</accession>
<keyword evidence="4" id="KW-1185">Reference proteome</keyword>
<gene>
    <name evidence="1" type="ORF">Ga0074115_11088</name>
    <name evidence="2" type="ORF">Ga0076813_11758</name>
</gene>
<evidence type="ECO:0000313" key="1">
    <source>
        <dbReference type="EMBL" id="KRT54873.1"/>
    </source>
</evidence>
<evidence type="ECO:0000313" key="2">
    <source>
        <dbReference type="EMBL" id="KRT57580.1"/>
    </source>
</evidence>
<organism evidence="2 3">
    <name type="scientific">endosymbiont of Ridgeia piscesae</name>
    <dbReference type="NCBI Taxonomy" id="54398"/>
    <lineage>
        <taxon>Bacteria</taxon>
        <taxon>Pseudomonadati</taxon>
        <taxon>Pseudomonadota</taxon>
        <taxon>Gammaproteobacteria</taxon>
        <taxon>sulfur-oxidizing symbionts</taxon>
    </lineage>
</organism>
<dbReference type="Proteomes" id="UP000051276">
    <property type="component" value="Unassembled WGS sequence"/>
</dbReference>
<reference evidence="3 4" key="1">
    <citation type="submission" date="2015-11" db="EMBL/GenBank/DDBJ databases">
        <title>The genome of Candidatus Endoriftia persephone in Ridgeia piscesae and population structure of the North Eastern Pacific vestimentiferan symbionts.</title>
        <authorList>
            <person name="Perez M."/>
            <person name="Juniper K.S."/>
        </authorList>
    </citation>
    <scope>NUCLEOTIDE SEQUENCE [LARGE SCALE GENOMIC DNA]</scope>
    <source>
        <strain evidence="2">Ind10</strain>
        <strain evidence="1">Ind11</strain>
    </source>
</reference>
<name>A0A0T5Z3W2_9GAMM</name>
<comment type="caution">
    <text evidence="2">The sequence shown here is derived from an EMBL/GenBank/DDBJ whole genome shotgun (WGS) entry which is preliminary data.</text>
</comment>
<dbReference type="RefSeq" id="WP_057955669.1">
    <property type="nucleotide sequence ID" value="NZ_KQ556887.1"/>
</dbReference>